<proteinExistence type="inferred from homology"/>
<evidence type="ECO:0000256" key="4">
    <source>
        <dbReference type="ARBA" id="ARBA00012242"/>
    </source>
</evidence>
<keyword evidence="8" id="KW-0520">NAD</keyword>
<feature type="compositionally biased region" description="Basic and acidic residues" evidence="10">
    <location>
        <begin position="69"/>
        <end position="80"/>
    </location>
</feature>
<dbReference type="RefSeq" id="XP_022841296.1">
    <property type="nucleotide sequence ID" value="XM_022982515.1"/>
</dbReference>
<evidence type="ECO:0000256" key="3">
    <source>
        <dbReference type="ARBA" id="ARBA00006599"/>
    </source>
</evidence>
<feature type="region of interest" description="Disordered" evidence="10">
    <location>
        <begin position="57"/>
        <end position="85"/>
    </location>
</feature>
<dbReference type="EMBL" id="CAID01000014">
    <property type="protein sequence ID" value="CEG01997.1"/>
    <property type="molecule type" value="Genomic_DNA"/>
</dbReference>
<gene>
    <name evidence="11" type="ORF">OT_ostta14g00700</name>
</gene>
<dbReference type="STRING" id="70448.A0A096PBF6"/>
<dbReference type="EC" id="5.5.1.19" evidence="4"/>
<dbReference type="GeneID" id="9837592"/>
<dbReference type="KEGG" id="ota:OT_ostta14g00700"/>
<dbReference type="SUPFAM" id="SSF103511">
    <property type="entry name" value="Chlorophyll a-b binding protein"/>
    <property type="match status" value="1"/>
</dbReference>
<comment type="caution">
    <text evidence="11">The sequence shown here is derived from an EMBL/GenBank/DDBJ whole genome shotgun (WGS) entry which is preliminary data.</text>
</comment>
<dbReference type="Pfam" id="PF00504">
    <property type="entry name" value="Chloroa_b-bind"/>
    <property type="match status" value="1"/>
</dbReference>
<dbReference type="PANTHER" id="PTHR39757">
    <property type="match status" value="1"/>
</dbReference>
<evidence type="ECO:0000256" key="6">
    <source>
        <dbReference type="ARBA" id="ARBA00022640"/>
    </source>
</evidence>
<dbReference type="InterPro" id="IPR010108">
    <property type="entry name" value="Lycopene_cyclase_b/e"/>
</dbReference>
<dbReference type="GO" id="GO:0009507">
    <property type="term" value="C:chloroplast"/>
    <property type="evidence" value="ECO:0007669"/>
    <property type="project" value="UniProtKB-SubCell"/>
</dbReference>
<reference evidence="11 12" key="2">
    <citation type="journal article" date="2014" name="BMC Genomics">
        <title>An improved genome of the model marine alga Ostreococcus tauri unfolds by assessing Illumina de novo assemblies.</title>
        <authorList>
            <person name="Blanc-Mathieu R."/>
            <person name="Verhelst B."/>
            <person name="Derelle E."/>
            <person name="Rombauts S."/>
            <person name="Bouget F.Y."/>
            <person name="Carre I."/>
            <person name="Chateau A."/>
            <person name="Eyre-Walker A."/>
            <person name="Grimsley N."/>
            <person name="Moreau H."/>
            <person name="Piegu B."/>
            <person name="Rivals E."/>
            <person name="Schackwitz W."/>
            <person name="Van de Peer Y."/>
            <person name="Piganeau G."/>
        </authorList>
    </citation>
    <scope>NUCLEOTIDE SEQUENCE [LARGE SCALE GENOMIC DNA]</scope>
    <source>
        <strain evidence="12">OTTH 0595 / CCAP 157/2 / RCC745</strain>
    </source>
</reference>
<sequence length="1439" mass="158834">MARVAIAATPVARASASASASRRGKTSTRRIKCVARAARRSATTTTRTRERDGDAVVGTVGTRGMGGARDGRARTRDARTRAANARTRRPELYAFDASWDPMRSGDRRLRSEEAETPFPDALPGLTMGASAEEAYDLVIVGCGPAGLSAADEASKRGLRVALVDPYPLAPWMNNYGVWCDEFKALGFDDCYRAMWNKARVIIDDSDPEGKILDREYAQVDRKKLKQKLISRSVKQGVEFGTAAVESCDHGHEHYSTVKLDDGRTVYAKMVLDATGHSRKLVDFDREFTPGYQAAYGIMCTVEKHPFPLDTMLFMDWRDEHLSPQWKRVNDKLPTFLYAMPFSETEVFLEETSLVARPGLDFDDLKLKMKERLEYLGVKVTNIHEEEYCLIPMGGVLPTFPQRTLGIGGTAGMVHPSTGFMVAKTMLCVRALVEALDVALKAGKRGDVTAVLEAAEAAQTGNGTFDANATSEVVWNAIWSQNDLRMRTFMCFGMETLMELDINGTRQFFDTFFDLPKEVWAGFLSWRIQPAGLLALGVQLFVLFSNYMRVTFVRSALPFMGSFFANFATADNKFDSSKWGGFVLETGSKANARAGEGPIPPPTSNPTAKPITSSQIDFASLLKEKKLSAPVDLKPETMKDDREWIAFQQRKVFSDQKPIKEYLEYLSDGDQVDVLVVGAGPAGLSIAKETAKLGVKVGIVAPDTPFVNNYGVWLDEFQALGLEDCLLHKYDDALVWFDESDPASGNDLKRPYGQVCRRRLRDRLLRECAEAGVRYLPGLVDTVRHGDSEKGERTEIQGTMIKDEIVGGKKMIEEELQRGKAFKLSSRLVVAGTGHNRDILQYEEGAPPGWQTAYGVEIRIPNHGFDVNKAVFMDFRQSDPEAADEEADQGVWRVPSFLYVLPVDKDVVFVEETCLVARVQVPFDELKRRLYRRMSRMGMPIVESDIIEVEASWIPLGGTPPVAPQRTIAYGAAAGMVHPASGYSVVNSISTAPRVASAMVEGLKAGGEVEASRRAWDILWGAEKRRQIGFYQFGMELLMSLRIEQMRNFFSTFFALPSNLNRGFLGNKLSSSELILFALTTFAIGNNELRGLLLAHLVSKGGSGVRLAKAFAYPLLPKDESGLDVLQVNRKEQIDAKNTTKMMTDYYESQRSGMLPGYMGRDWWSIGKRSNSNIDDDEHNGGSAGSSGDGEDGARADREMAGAMRMDASAGGAVQYWSNGSAAMIVTSAVRKTGLSSNDLFGETRKKYLPAAFVSQAPNVVPPHLTGTLPGDIGWDPLALGAQSDIARYRARELIHGRWAMLACIGVLVPEFLAQNSIFGSPGEHWWSTRIVNDPLDGFQLTYLGENIPWGLFWLPLIHLPLMFVAESLRNGTYELAAFKDLDKLYPGGRLFDPLGLAAGQTEEDLNILKTIEIQHARLAMCAFSVFLIEGAAGSGPFDF</sequence>
<keyword evidence="5" id="KW-0150">Chloroplast</keyword>
<feature type="region of interest" description="Disordered" evidence="10">
    <location>
        <begin position="1172"/>
        <end position="1194"/>
    </location>
</feature>
<evidence type="ECO:0000256" key="1">
    <source>
        <dbReference type="ARBA" id="ARBA00004229"/>
    </source>
</evidence>
<dbReference type="GO" id="GO:0016860">
    <property type="term" value="F:intramolecular oxidoreductase activity"/>
    <property type="evidence" value="ECO:0007669"/>
    <property type="project" value="UniProtKB-ARBA"/>
</dbReference>
<accession>A0A096PBF6</accession>
<organism evidence="11 12">
    <name type="scientific">Ostreococcus tauri</name>
    <name type="common">Marine green alga</name>
    <dbReference type="NCBI Taxonomy" id="70448"/>
    <lineage>
        <taxon>Eukaryota</taxon>
        <taxon>Viridiplantae</taxon>
        <taxon>Chlorophyta</taxon>
        <taxon>Mamiellophyceae</taxon>
        <taxon>Mamiellales</taxon>
        <taxon>Bathycoccaceae</taxon>
        <taxon>Ostreococcus</taxon>
    </lineage>
</organism>
<name>A0A096PBF6_OSTTA</name>
<keyword evidence="12" id="KW-1185">Reference proteome</keyword>
<evidence type="ECO:0000256" key="7">
    <source>
        <dbReference type="ARBA" id="ARBA00022746"/>
    </source>
</evidence>
<evidence type="ECO:0000313" key="11">
    <source>
        <dbReference type="EMBL" id="CEG01997.1"/>
    </source>
</evidence>
<evidence type="ECO:0000313" key="12">
    <source>
        <dbReference type="Proteomes" id="UP000009170"/>
    </source>
</evidence>
<dbReference type="InterPro" id="IPR036188">
    <property type="entry name" value="FAD/NAD-bd_sf"/>
</dbReference>
<evidence type="ECO:0000256" key="10">
    <source>
        <dbReference type="SAM" id="MobiDB-lite"/>
    </source>
</evidence>
<feature type="compositionally biased region" description="Low complexity" evidence="10">
    <location>
        <begin position="1"/>
        <end position="21"/>
    </location>
</feature>
<evidence type="ECO:0000256" key="8">
    <source>
        <dbReference type="ARBA" id="ARBA00023027"/>
    </source>
</evidence>
<evidence type="ECO:0000256" key="9">
    <source>
        <dbReference type="ARBA" id="ARBA00037906"/>
    </source>
</evidence>
<dbReference type="SUPFAM" id="SSF51905">
    <property type="entry name" value="FAD/NAD(P)-binding domain"/>
    <property type="match status" value="2"/>
</dbReference>
<keyword evidence="6" id="KW-0934">Plastid</keyword>
<comment type="subcellular location">
    <subcellularLocation>
        <location evidence="1">Plastid</location>
        <location evidence="1">Chloroplast</location>
    </subcellularLocation>
</comment>
<dbReference type="Gene3D" id="3.50.50.60">
    <property type="entry name" value="FAD/NAD(P)-binding domain"/>
    <property type="match status" value="2"/>
</dbReference>
<dbReference type="GO" id="GO:0016705">
    <property type="term" value="F:oxidoreductase activity, acting on paired donors, with incorporation or reduction of molecular oxygen"/>
    <property type="evidence" value="ECO:0007669"/>
    <property type="project" value="InterPro"/>
</dbReference>
<protein>
    <recommendedName>
        <fullName evidence="4">lycopene beta-cyclase</fullName>
        <ecNumber evidence="4">5.5.1.19</ecNumber>
    </recommendedName>
</protein>
<evidence type="ECO:0000256" key="2">
    <source>
        <dbReference type="ARBA" id="ARBA00005089"/>
    </source>
</evidence>
<dbReference type="Gene3D" id="1.10.3460.10">
    <property type="entry name" value="Chlorophyll a/b binding protein domain"/>
    <property type="match status" value="1"/>
</dbReference>
<dbReference type="InParanoid" id="A0A096PBF6"/>
<dbReference type="PANTHER" id="PTHR39757:SF5">
    <property type="entry name" value="OS02G0190600 PROTEIN"/>
    <property type="match status" value="1"/>
</dbReference>
<dbReference type="NCBIfam" id="TIGR01790">
    <property type="entry name" value="carotene-cycl"/>
    <property type="match status" value="2"/>
</dbReference>
<comment type="pathway">
    <text evidence="9">Carotenoid biosynthesis; beta-zeacarotene biosynthesis.</text>
</comment>
<keyword evidence="7" id="KW-0125">Carotenoid biosynthesis</keyword>
<feature type="region of interest" description="Disordered" evidence="10">
    <location>
        <begin position="1"/>
        <end position="28"/>
    </location>
</feature>
<dbReference type="Pfam" id="PF05834">
    <property type="entry name" value="Lycopene_cycl"/>
    <property type="match status" value="2"/>
</dbReference>
<reference evidence="12" key="1">
    <citation type="journal article" date="2006" name="Proc. Natl. Acad. Sci. U.S.A.">
        <title>Genome analysis of the smallest free-living eukaryote Ostreococcus tauri unveils many unique features.</title>
        <authorList>
            <person name="Derelle E."/>
            <person name="Ferraz C."/>
            <person name="Rombauts S."/>
            <person name="Rouze P."/>
            <person name="Worden A.Z."/>
            <person name="Robbens S."/>
            <person name="Partensky F."/>
            <person name="Degroeve S."/>
            <person name="Echeynie S."/>
            <person name="Cooke R."/>
            <person name="Saeys Y."/>
            <person name="Wuyts J."/>
            <person name="Jabbari K."/>
            <person name="Bowler C."/>
            <person name="Panaud O."/>
            <person name="Piegu B."/>
            <person name="Ball S.G."/>
            <person name="Ral J.-P."/>
            <person name="Bouget F.-Y."/>
            <person name="Piganeau G."/>
            <person name="De Baets B."/>
            <person name="Picard A."/>
            <person name="Delseny M."/>
            <person name="Demaille J."/>
            <person name="Van de Peer Y."/>
            <person name="Moreau H."/>
        </authorList>
    </citation>
    <scope>NUCLEOTIDE SEQUENCE [LARGE SCALE GENOMIC DNA]</scope>
    <source>
        <strain evidence="12">OTTH 0595 / CCAP 157/2 / RCC745</strain>
    </source>
</reference>
<dbReference type="InterPro" id="IPR022796">
    <property type="entry name" value="Chloroa_b-bind"/>
</dbReference>
<dbReference type="OrthoDB" id="1716816at2759"/>
<dbReference type="Proteomes" id="UP000009170">
    <property type="component" value="Unassembled WGS sequence"/>
</dbReference>
<comment type="similarity">
    <text evidence="3">Belongs to the lycopene cyclase family.</text>
</comment>
<dbReference type="GO" id="GO:0016117">
    <property type="term" value="P:carotenoid biosynthetic process"/>
    <property type="evidence" value="ECO:0007669"/>
    <property type="project" value="UniProtKB-KW"/>
</dbReference>
<evidence type="ECO:0000256" key="5">
    <source>
        <dbReference type="ARBA" id="ARBA00022528"/>
    </source>
</evidence>
<comment type="pathway">
    <text evidence="2">Carotenoid biosynthesis; beta-carotene biosynthesis.</text>
</comment>